<name>A0A226CZV4_FOLCA</name>
<gene>
    <name evidence="4" type="ORF">Fcan01_27243</name>
</gene>
<dbReference type="OrthoDB" id="430436at2759"/>
<evidence type="ECO:0000313" key="4">
    <source>
        <dbReference type="EMBL" id="OXA38078.1"/>
    </source>
</evidence>
<dbReference type="GO" id="GO:0016620">
    <property type="term" value="F:oxidoreductase activity, acting on the aldehyde or oxo group of donors, NAD or NADP as acceptor"/>
    <property type="evidence" value="ECO:0007669"/>
    <property type="project" value="InterPro"/>
</dbReference>
<dbReference type="PANTHER" id="PTHR14097">
    <property type="entry name" value="OXIDOREDUCTASE HTATIP2"/>
    <property type="match status" value="1"/>
</dbReference>
<dbReference type="InterPro" id="IPR000534">
    <property type="entry name" value="Semialdehyde_DH_NAD-bd"/>
</dbReference>
<proteinExistence type="predicted"/>
<protein>
    <recommendedName>
        <fullName evidence="2">Protein HTATIP2</fullName>
    </recommendedName>
</protein>
<dbReference type="OMA" id="PLEWCAR"/>
<dbReference type="SMART" id="SM00859">
    <property type="entry name" value="Semialdhyde_dh"/>
    <property type="match status" value="1"/>
</dbReference>
<evidence type="ECO:0000256" key="2">
    <source>
        <dbReference type="ARBA" id="ARBA00093604"/>
    </source>
</evidence>
<comment type="caution">
    <text evidence="4">The sequence shown here is derived from an EMBL/GenBank/DDBJ whole genome shotgun (WGS) entry which is preliminary data.</text>
</comment>
<dbReference type="GO" id="GO:0051170">
    <property type="term" value="P:import into nucleus"/>
    <property type="evidence" value="ECO:0007669"/>
    <property type="project" value="TreeGrafter"/>
</dbReference>
<dbReference type="PANTHER" id="PTHR14097:SF7">
    <property type="entry name" value="OXIDOREDUCTASE HTATIP2"/>
    <property type="match status" value="1"/>
</dbReference>
<dbReference type="InterPro" id="IPR036291">
    <property type="entry name" value="NAD(P)-bd_dom_sf"/>
</dbReference>
<sequence>MGSRRLVTVTSLIALGAGIYFYSDPSHLRHILSVPYDFKMAQGQNLSAFVLGGTGAVGREIIKALAQSPQFTKVTLIGRRQVPLPSPDEDKRYDKFDEKIIDFDNLSEYEDAFKGYDVGFSSLGTTRAQSGAAGFYKVDHDYVINTAKLAKAGGLRHLHLVSSAGANKNAFFLYPKTKGQVEEELSTMGFDRLSIYRPGLLLVDHRDDFRIAEAIFRTIIKPLDRFRWFSVDTSLLGSVIVANSFRKEDKKVEILFNADINALGKALK</sequence>
<dbReference type="Proteomes" id="UP000198287">
    <property type="component" value="Unassembled WGS sequence"/>
</dbReference>
<organism evidence="4 5">
    <name type="scientific">Folsomia candida</name>
    <name type="common">Springtail</name>
    <dbReference type="NCBI Taxonomy" id="158441"/>
    <lineage>
        <taxon>Eukaryota</taxon>
        <taxon>Metazoa</taxon>
        <taxon>Ecdysozoa</taxon>
        <taxon>Arthropoda</taxon>
        <taxon>Hexapoda</taxon>
        <taxon>Collembola</taxon>
        <taxon>Entomobryomorpha</taxon>
        <taxon>Isotomoidea</taxon>
        <taxon>Isotomidae</taxon>
        <taxon>Proisotominae</taxon>
        <taxon>Folsomia</taxon>
    </lineage>
</organism>
<dbReference type="STRING" id="158441.A0A226CZV4"/>
<accession>A0A226CZV4</accession>
<dbReference type="CDD" id="cd05250">
    <property type="entry name" value="CC3_like_SDR_a"/>
    <property type="match status" value="1"/>
</dbReference>
<reference evidence="4 5" key="1">
    <citation type="submission" date="2015-12" db="EMBL/GenBank/DDBJ databases">
        <title>The genome of Folsomia candida.</title>
        <authorList>
            <person name="Faddeeva A."/>
            <person name="Derks M.F."/>
            <person name="Anvar Y."/>
            <person name="Smit S."/>
            <person name="Van Straalen N."/>
            <person name="Roelofs D."/>
        </authorList>
    </citation>
    <scope>NUCLEOTIDE SEQUENCE [LARGE SCALE GENOMIC DNA]</scope>
    <source>
        <strain evidence="4 5">VU population</strain>
        <tissue evidence="4">Whole body</tissue>
    </source>
</reference>
<dbReference type="GO" id="GO:1901607">
    <property type="term" value="P:alpha-amino acid biosynthetic process"/>
    <property type="evidence" value="ECO:0007669"/>
    <property type="project" value="UniProtKB-ARBA"/>
</dbReference>
<evidence type="ECO:0000256" key="1">
    <source>
        <dbReference type="ARBA" id="ARBA00093483"/>
    </source>
</evidence>
<dbReference type="InterPro" id="IPR016040">
    <property type="entry name" value="NAD(P)-bd_dom"/>
</dbReference>
<evidence type="ECO:0000313" key="5">
    <source>
        <dbReference type="Proteomes" id="UP000198287"/>
    </source>
</evidence>
<dbReference type="GO" id="GO:0051287">
    <property type="term" value="F:NAD binding"/>
    <property type="evidence" value="ECO:0007669"/>
    <property type="project" value="InterPro"/>
</dbReference>
<dbReference type="Gene3D" id="3.40.50.720">
    <property type="entry name" value="NAD(P)-binding Rossmann-like Domain"/>
    <property type="match status" value="1"/>
</dbReference>
<keyword evidence="5" id="KW-1185">Reference proteome</keyword>
<dbReference type="Pfam" id="PF13460">
    <property type="entry name" value="NAD_binding_10"/>
    <property type="match status" value="1"/>
</dbReference>
<dbReference type="GO" id="GO:0005737">
    <property type="term" value="C:cytoplasm"/>
    <property type="evidence" value="ECO:0007669"/>
    <property type="project" value="TreeGrafter"/>
</dbReference>
<feature type="domain" description="Semialdehyde dehydrogenase NAD-binding" evidence="3">
    <location>
        <begin position="47"/>
        <end position="152"/>
    </location>
</feature>
<comment type="subunit">
    <text evidence="1">Monomer. Forms homodimers during oxidative stress. Interacts (via N-terminus) with elongation factor EEF1A1 (via middle-region); the interaction is direct and competes with EEF1A1 binding to guanyl-nucleotide exchange factor EEF1B2, thereby inhibiting GDP for GTP exchange and reactivation of EEF1A1. Interacts with nuclear transport receptors XPO4, IPO5/RANBP5, IPO7, IPO9 and KPNB1 as well as GCN1L1/GCN1 and LRPPRC probably through their HEAT repeats. Binds NCOA5/CIA.</text>
</comment>
<dbReference type="SUPFAM" id="SSF51735">
    <property type="entry name" value="NAD(P)-binding Rossmann-fold domains"/>
    <property type="match status" value="1"/>
</dbReference>
<evidence type="ECO:0000259" key="3">
    <source>
        <dbReference type="SMART" id="SM00859"/>
    </source>
</evidence>
<dbReference type="AlphaFoldDB" id="A0A226CZV4"/>
<dbReference type="EMBL" id="LNIX01000049">
    <property type="protein sequence ID" value="OXA38078.1"/>
    <property type="molecule type" value="Genomic_DNA"/>
</dbReference>